<keyword evidence="7" id="KW-1185">Reference proteome</keyword>
<proteinExistence type="inferred from homology"/>
<dbReference type="InterPro" id="IPR035513">
    <property type="entry name" value="Invertase/methylesterase_inhib"/>
</dbReference>
<sequence length="183" mass="19595">MKSSSARVSYVLFSLLLVLLLSAPSSSADLIEKACRLALDSDACVETIKSFPESASATVPELAIIVLQLASQKAVNVTTHINTLLRNASSLDPIVYQRIDECSVHFQDAVDMVDNSKAALSVQAYDDVTRFLTIAEGDAAACQDGIRSVGSQDLVSELATFNQSFKRLCNIAIVITKAAKLVN</sequence>
<dbReference type="PANTHER" id="PTHR36710">
    <property type="entry name" value="PECTINESTERASE INHIBITOR-LIKE"/>
    <property type="match status" value="1"/>
</dbReference>
<dbReference type="InterPro" id="IPR052421">
    <property type="entry name" value="PCW_Enzyme_Inhibitor"/>
</dbReference>
<evidence type="ECO:0000313" key="7">
    <source>
        <dbReference type="Proteomes" id="UP000594263"/>
    </source>
</evidence>
<organism evidence="6 7">
    <name type="scientific">Kalanchoe fedtschenkoi</name>
    <name type="common">Lavender scallops</name>
    <name type="synonym">South American air plant</name>
    <dbReference type="NCBI Taxonomy" id="63787"/>
    <lineage>
        <taxon>Eukaryota</taxon>
        <taxon>Viridiplantae</taxon>
        <taxon>Streptophyta</taxon>
        <taxon>Embryophyta</taxon>
        <taxon>Tracheophyta</taxon>
        <taxon>Spermatophyta</taxon>
        <taxon>Magnoliopsida</taxon>
        <taxon>eudicotyledons</taxon>
        <taxon>Gunneridae</taxon>
        <taxon>Pentapetalae</taxon>
        <taxon>Saxifragales</taxon>
        <taxon>Crassulaceae</taxon>
        <taxon>Kalanchoe</taxon>
    </lineage>
</organism>
<evidence type="ECO:0000256" key="4">
    <source>
        <dbReference type="SAM" id="SignalP"/>
    </source>
</evidence>
<keyword evidence="1 4" id="KW-0732">Signal</keyword>
<dbReference type="GO" id="GO:0004857">
    <property type="term" value="F:enzyme inhibitor activity"/>
    <property type="evidence" value="ECO:0007669"/>
    <property type="project" value="InterPro"/>
</dbReference>
<feature type="signal peptide" evidence="4">
    <location>
        <begin position="1"/>
        <end position="28"/>
    </location>
</feature>
<dbReference type="Pfam" id="PF04043">
    <property type="entry name" value="PMEI"/>
    <property type="match status" value="1"/>
</dbReference>
<accession>A0A7N0TLR4</accession>
<dbReference type="PANTHER" id="PTHR36710:SF18">
    <property type="entry name" value="PECTINESTERASE INHIBITOR 5-RELATED"/>
    <property type="match status" value="1"/>
</dbReference>
<keyword evidence="2" id="KW-1015">Disulfide bond</keyword>
<evidence type="ECO:0000259" key="5">
    <source>
        <dbReference type="SMART" id="SM00856"/>
    </source>
</evidence>
<dbReference type="Gramene" id="Kaladp0040s0011.1.v1.1">
    <property type="protein sequence ID" value="Kaladp0040s0011.1.v1.1.CDS.1"/>
    <property type="gene ID" value="Kaladp0040s0011.v1.1"/>
</dbReference>
<dbReference type="AlphaFoldDB" id="A0A7N0TLR4"/>
<feature type="chain" id="PRO_5029806009" description="Pectinesterase inhibitor domain-containing protein" evidence="4">
    <location>
        <begin position="29"/>
        <end position="183"/>
    </location>
</feature>
<protein>
    <recommendedName>
        <fullName evidence="5">Pectinesterase inhibitor domain-containing protein</fullName>
    </recommendedName>
</protein>
<reference evidence="6" key="1">
    <citation type="submission" date="2021-01" db="UniProtKB">
        <authorList>
            <consortium name="EnsemblPlants"/>
        </authorList>
    </citation>
    <scope>IDENTIFICATION</scope>
</reference>
<dbReference type="Gene3D" id="1.20.140.40">
    <property type="entry name" value="Invertase/pectin methylesterase inhibitor family protein"/>
    <property type="match status" value="1"/>
</dbReference>
<evidence type="ECO:0000313" key="6">
    <source>
        <dbReference type="EnsemblPlants" id="Kaladp0040s0011.1.v1.1.CDS.1"/>
    </source>
</evidence>
<feature type="domain" description="Pectinesterase inhibitor" evidence="5">
    <location>
        <begin position="26"/>
        <end position="175"/>
    </location>
</feature>
<dbReference type="EnsemblPlants" id="Kaladp0040s0011.1.v1.1">
    <property type="protein sequence ID" value="Kaladp0040s0011.1.v1.1.CDS.1"/>
    <property type="gene ID" value="Kaladp0040s0011.v1.1"/>
</dbReference>
<evidence type="ECO:0000256" key="2">
    <source>
        <dbReference type="ARBA" id="ARBA00023157"/>
    </source>
</evidence>
<comment type="similarity">
    <text evidence="3">Belongs to the PMEI family.</text>
</comment>
<evidence type="ECO:0000256" key="3">
    <source>
        <dbReference type="ARBA" id="ARBA00038471"/>
    </source>
</evidence>
<name>A0A7N0TLR4_KALFE</name>
<dbReference type="InterPro" id="IPR006501">
    <property type="entry name" value="Pectinesterase_inhib_dom"/>
</dbReference>
<dbReference type="Proteomes" id="UP000594263">
    <property type="component" value="Unplaced"/>
</dbReference>
<dbReference type="NCBIfam" id="TIGR01614">
    <property type="entry name" value="PME_inhib"/>
    <property type="match status" value="1"/>
</dbReference>
<evidence type="ECO:0000256" key="1">
    <source>
        <dbReference type="ARBA" id="ARBA00022729"/>
    </source>
</evidence>
<dbReference type="SMART" id="SM00856">
    <property type="entry name" value="PMEI"/>
    <property type="match status" value="1"/>
</dbReference>
<dbReference type="SUPFAM" id="SSF101148">
    <property type="entry name" value="Plant invertase/pectin methylesterase inhibitor"/>
    <property type="match status" value="1"/>
</dbReference>
<dbReference type="OMA" id="ICNIVIV"/>